<name>A0AAN8RX10_POLSC</name>
<dbReference type="Proteomes" id="UP001372834">
    <property type="component" value="Unassembled WGS sequence"/>
</dbReference>
<sequence>MNRTFGRNREIHKADSCLRFKLTINNESETCARGKRKNEKFCKSQRGDGGQICTNKAVQALFLKYSNRPKRIAKKVVSLD</sequence>
<proteinExistence type="predicted"/>
<dbReference type="EMBL" id="JAWJWE010000036">
    <property type="protein sequence ID" value="KAK6629648.1"/>
    <property type="molecule type" value="Genomic_DNA"/>
</dbReference>
<evidence type="ECO:0000313" key="2">
    <source>
        <dbReference type="Proteomes" id="UP001372834"/>
    </source>
</evidence>
<reference evidence="1 2" key="1">
    <citation type="submission" date="2023-10" db="EMBL/GenBank/DDBJ databases">
        <title>Genomes of two closely related lineages of the louse Polyplax serrata with different host specificities.</title>
        <authorList>
            <person name="Martinu J."/>
            <person name="Tarabai H."/>
            <person name="Stefka J."/>
            <person name="Hypsa V."/>
        </authorList>
    </citation>
    <scope>NUCLEOTIDE SEQUENCE [LARGE SCALE GENOMIC DNA]</scope>
    <source>
        <strain evidence="1">HR10_N</strain>
    </source>
</reference>
<gene>
    <name evidence="1" type="ORF">RUM43_003465</name>
</gene>
<dbReference type="AlphaFoldDB" id="A0AAN8RX10"/>
<protein>
    <submittedName>
        <fullName evidence="1">Uncharacterized protein</fullName>
    </submittedName>
</protein>
<comment type="caution">
    <text evidence="1">The sequence shown here is derived from an EMBL/GenBank/DDBJ whole genome shotgun (WGS) entry which is preliminary data.</text>
</comment>
<accession>A0AAN8RX10</accession>
<evidence type="ECO:0000313" key="1">
    <source>
        <dbReference type="EMBL" id="KAK6629648.1"/>
    </source>
</evidence>
<organism evidence="1 2">
    <name type="scientific">Polyplax serrata</name>
    <name type="common">Common mouse louse</name>
    <dbReference type="NCBI Taxonomy" id="468196"/>
    <lineage>
        <taxon>Eukaryota</taxon>
        <taxon>Metazoa</taxon>
        <taxon>Ecdysozoa</taxon>
        <taxon>Arthropoda</taxon>
        <taxon>Hexapoda</taxon>
        <taxon>Insecta</taxon>
        <taxon>Pterygota</taxon>
        <taxon>Neoptera</taxon>
        <taxon>Paraneoptera</taxon>
        <taxon>Psocodea</taxon>
        <taxon>Troctomorpha</taxon>
        <taxon>Phthiraptera</taxon>
        <taxon>Anoplura</taxon>
        <taxon>Polyplacidae</taxon>
        <taxon>Polyplax</taxon>
    </lineage>
</organism>